<dbReference type="InterPro" id="IPR011053">
    <property type="entry name" value="Single_hybrid_motif"/>
</dbReference>
<dbReference type="InterPro" id="IPR000089">
    <property type="entry name" value="Biotin_lipoyl"/>
</dbReference>
<keyword evidence="6" id="KW-1185">Reference proteome</keyword>
<dbReference type="Gene3D" id="3.90.226.10">
    <property type="entry name" value="2-enoyl-CoA Hydratase, Chain A, domain 1"/>
    <property type="match status" value="2"/>
</dbReference>
<dbReference type="InterPro" id="IPR011762">
    <property type="entry name" value="COA_CT_N"/>
</dbReference>
<dbReference type="Pfam" id="PF00364">
    <property type="entry name" value="Biotin_lipoyl"/>
    <property type="match status" value="1"/>
</dbReference>
<evidence type="ECO:0000256" key="1">
    <source>
        <dbReference type="ARBA" id="ARBA00023267"/>
    </source>
</evidence>
<dbReference type="PANTHER" id="PTHR43842">
    <property type="entry name" value="PROPIONYL-COA CARBOXYLASE BETA CHAIN"/>
    <property type="match status" value="1"/>
</dbReference>
<dbReference type="PROSITE" id="PS00188">
    <property type="entry name" value="BIOTIN"/>
    <property type="match status" value="1"/>
</dbReference>
<dbReference type="PROSITE" id="PS50968">
    <property type="entry name" value="BIOTINYL_LIPOYL"/>
    <property type="match status" value="1"/>
</dbReference>
<evidence type="ECO:0000313" key="5">
    <source>
        <dbReference type="EMBL" id="ABD71598.1"/>
    </source>
</evidence>
<organism evidence="5 6">
    <name type="scientific">Albidiferax ferrireducens (strain ATCC BAA-621 / DSM 15236 / T118)</name>
    <name type="common">Rhodoferax ferrireducens</name>
    <dbReference type="NCBI Taxonomy" id="338969"/>
    <lineage>
        <taxon>Bacteria</taxon>
        <taxon>Pseudomonadati</taxon>
        <taxon>Pseudomonadota</taxon>
        <taxon>Betaproteobacteria</taxon>
        <taxon>Burkholderiales</taxon>
        <taxon>Comamonadaceae</taxon>
        <taxon>Rhodoferax</taxon>
    </lineage>
</organism>
<dbReference type="PANTHER" id="PTHR43842:SF2">
    <property type="entry name" value="PROPIONYL-COA CARBOXYLASE BETA CHAIN, MITOCHONDRIAL"/>
    <property type="match status" value="1"/>
</dbReference>
<reference evidence="6" key="1">
    <citation type="submission" date="2006-02" db="EMBL/GenBank/DDBJ databases">
        <title>Complete sequence of chromosome of Rhodoferax ferrireducens DSM 15236.</title>
        <authorList>
            <person name="Copeland A."/>
            <person name="Lucas S."/>
            <person name="Lapidus A."/>
            <person name="Barry K."/>
            <person name="Detter J.C."/>
            <person name="Glavina del Rio T."/>
            <person name="Hammon N."/>
            <person name="Israni S."/>
            <person name="Pitluck S."/>
            <person name="Brettin T."/>
            <person name="Bruce D."/>
            <person name="Han C."/>
            <person name="Tapia R."/>
            <person name="Gilna P."/>
            <person name="Kiss H."/>
            <person name="Schmutz J."/>
            <person name="Larimer F."/>
            <person name="Land M."/>
            <person name="Kyrpides N."/>
            <person name="Ivanova N."/>
            <person name="Richardson P."/>
        </authorList>
    </citation>
    <scope>NUCLEOTIDE SEQUENCE [LARGE SCALE GENOMIC DNA]</scope>
    <source>
        <strain evidence="6">ATCC BAA-621 / DSM 15236 / T118</strain>
    </source>
</reference>
<dbReference type="Proteomes" id="UP000008332">
    <property type="component" value="Chromosome"/>
</dbReference>
<dbReference type="OrthoDB" id="9803706at2"/>
<feature type="domain" description="CoA carboxyltransferase N-terminal" evidence="3">
    <location>
        <begin position="88"/>
        <end position="362"/>
    </location>
</feature>
<gene>
    <name evidence="5" type="ordered locus">Rfer_3899</name>
</gene>
<dbReference type="InterPro" id="IPR001882">
    <property type="entry name" value="Biotin_BS"/>
</dbReference>
<dbReference type="eggNOG" id="COG4799">
    <property type="taxonomic scope" value="Bacteria"/>
</dbReference>
<name>Q21RK5_ALBFT</name>
<accession>Q21RK5</accession>
<evidence type="ECO:0000313" key="6">
    <source>
        <dbReference type="Proteomes" id="UP000008332"/>
    </source>
</evidence>
<dbReference type="Pfam" id="PF01039">
    <property type="entry name" value="Carboxyl_trans"/>
    <property type="match status" value="1"/>
</dbReference>
<dbReference type="Gene3D" id="2.40.50.100">
    <property type="match status" value="1"/>
</dbReference>
<dbReference type="EMBL" id="CP000267">
    <property type="protein sequence ID" value="ABD71598.1"/>
    <property type="molecule type" value="Genomic_DNA"/>
</dbReference>
<keyword evidence="1" id="KW-0092">Biotin</keyword>
<dbReference type="SUPFAM" id="SSF51230">
    <property type="entry name" value="Single hybrid motif"/>
    <property type="match status" value="1"/>
</dbReference>
<protein>
    <submittedName>
        <fullName evidence="5">Propionyl-CoA carboxylase</fullName>
        <ecNumber evidence="5">6.4.1.3</ecNumber>
    </submittedName>
</protein>
<dbReference type="InterPro" id="IPR029045">
    <property type="entry name" value="ClpP/crotonase-like_dom_sf"/>
</dbReference>
<dbReference type="InterPro" id="IPR051047">
    <property type="entry name" value="AccD/PCCB"/>
</dbReference>
<sequence>MTEIRSPLQAQIVQWHVQPGDSVQAGDLLVILEAMKMEHELRAPQAGRVGELFFANGELVAEADLLLNIELLTQVGRGLEPDLAYMSAPQDTPAAVRPDLQRVLDRQAYTLDANRPEAMSKRHALAQRSARENIADLCDADSFIEYGAFAVAAQSRRRSEEDLIQNTPADGMVTGIGSVNQALFGPEHSRAVVMAYDATVLAGTQGLRNHQKTDRMLGLALQQKLPVLLFAEGGGGRPGDVDMPIVAGLHVGTFASFARLNGQVPMVGIVAGRCFAGNAALLGCCDVIIATDNSNIGMGGPAMVEGGGLGVFRPEQIGPSGVQHGNGVIDILVADETQAVAAARHYLSFFQGRLNDWQAPDVQALRDVVPENRLRVYDTRAAITGMADEGSVLFLRSGFGLGLHTALARMEGRPVGILANNPLHLGGAIDADAADKAARFMQLCNAHGLPLISLVDTPGFMVGPDMEAQAQVRHVSRLFIAAAHLRVPFFSVVLRKGYGLGAMAMTAGGFHSPLMTVAWPSGEFGAMGLEGAVRLGYRKELEALPEGPQREALFEQLLAKQYDNGSAIHMAATLEIDAVIDPAQTRAWLLRGLQTQGELPPASGLAIDAW</sequence>
<dbReference type="SUPFAM" id="SSF52096">
    <property type="entry name" value="ClpP/crotonase"/>
    <property type="match status" value="2"/>
</dbReference>
<evidence type="ECO:0000259" key="2">
    <source>
        <dbReference type="PROSITE" id="PS50968"/>
    </source>
</evidence>
<dbReference type="PROSITE" id="PS50980">
    <property type="entry name" value="COA_CT_NTER"/>
    <property type="match status" value="1"/>
</dbReference>
<evidence type="ECO:0000259" key="3">
    <source>
        <dbReference type="PROSITE" id="PS50980"/>
    </source>
</evidence>
<proteinExistence type="predicted"/>
<dbReference type="PROSITE" id="PS50989">
    <property type="entry name" value="COA_CT_CTER"/>
    <property type="match status" value="1"/>
</dbReference>
<dbReference type="CDD" id="cd06850">
    <property type="entry name" value="biotinyl_domain"/>
    <property type="match status" value="1"/>
</dbReference>
<dbReference type="STRING" id="338969.Rfer_3899"/>
<dbReference type="KEGG" id="rfr:Rfer_3899"/>
<evidence type="ECO:0000259" key="4">
    <source>
        <dbReference type="PROSITE" id="PS50989"/>
    </source>
</evidence>
<dbReference type="HOGENOM" id="CLU_018822_6_1_4"/>
<dbReference type="InterPro" id="IPR011763">
    <property type="entry name" value="COA_CT_C"/>
</dbReference>
<dbReference type="InterPro" id="IPR034733">
    <property type="entry name" value="AcCoA_carboxyl_beta"/>
</dbReference>
<dbReference type="eggNOG" id="COG0511">
    <property type="taxonomic scope" value="Bacteria"/>
</dbReference>
<feature type="domain" description="CoA carboxyltransferase C-terminal" evidence="4">
    <location>
        <begin position="356"/>
        <end position="595"/>
    </location>
</feature>
<feature type="domain" description="Lipoyl-binding" evidence="2">
    <location>
        <begin position="1"/>
        <end position="70"/>
    </location>
</feature>
<dbReference type="EC" id="6.4.1.3" evidence="5"/>
<dbReference type="GO" id="GO:0004658">
    <property type="term" value="F:propionyl-CoA carboxylase activity"/>
    <property type="evidence" value="ECO:0007669"/>
    <property type="project" value="UniProtKB-EC"/>
</dbReference>
<dbReference type="AlphaFoldDB" id="Q21RK5"/>
<keyword evidence="5" id="KW-0436">Ligase</keyword>